<dbReference type="InterPro" id="IPR051093">
    <property type="entry name" value="Neuroligin/BSAL"/>
</dbReference>
<dbReference type="AlphaFoldDB" id="A0AAE1GTX4"/>
<dbReference type="InterPro" id="IPR029058">
    <property type="entry name" value="AB_hydrolase_fold"/>
</dbReference>
<evidence type="ECO:0000313" key="6">
    <source>
        <dbReference type="EMBL" id="KAK3909147.1"/>
    </source>
</evidence>
<keyword evidence="2 4" id="KW-0732">Signal</keyword>
<dbReference type="Proteomes" id="UP001219518">
    <property type="component" value="Unassembled WGS sequence"/>
</dbReference>
<keyword evidence="7" id="KW-1185">Reference proteome</keyword>
<comment type="similarity">
    <text evidence="1">Belongs to the type-B carboxylesterase/lipase family.</text>
</comment>
<organism evidence="6 7">
    <name type="scientific">Frankliniella fusca</name>
    <dbReference type="NCBI Taxonomy" id="407009"/>
    <lineage>
        <taxon>Eukaryota</taxon>
        <taxon>Metazoa</taxon>
        <taxon>Ecdysozoa</taxon>
        <taxon>Arthropoda</taxon>
        <taxon>Hexapoda</taxon>
        <taxon>Insecta</taxon>
        <taxon>Pterygota</taxon>
        <taxon>Neoptera</taxon>
        <taxon>Paraneoptera</taxon>
        <taxon>Thysanoptera</taxon>
        <taxon>Terebrantia</taxon>
        <taxon>Thripoidea</taxon>
        <taxon>Thripidae</taxon>
        <taxon>Frankliniella</taxon>
    </lineage>
</organism>
<dbReference type="Gene3D" id="3.40.50.1820">
    <property type="entry name" value="alpha/beta hydrolase"/>
    <property type="match status" value="1"/>
</dbReference>
<evidence type="ECO:0000256" key="3">
    <source>
        <dbReference type="ARBA" id="ARBA00023180"/>
    </source>
</evidence>
<feature type="signal peptide" evidence="4">
    <location>
        <begin position="1"/>
        <end position="30"/>
    </location>
</feature>
<proteinExistence type="inferred from homology"/>
<reference evidence="6" key="1">
    <citation type="submission" date="2021-07" db="EMBL/GenBank/DDBJ databases">
        <authorList>
            <person name="Catto M.A."/>
            <person name="Jacobson A."/>
            <person name="Kennedy G."/>
            <person name="Labadie P."/>
            <person name="Hunt B.G."/>
            <person name="Srinivasan R."/>
        </authorList>
    </citation>
    <scope>NUCLEOTIDE SEQUENCE</scope>
    <source>
        <strain evidence="6">PL_HMW_Pooled</strain>
        <tissue evidence="6">Head</tissue>
    </source>
</reference>
<dbReference type="PROSITE" id="PS00941">
    <property type="entry name" value="CARBOXYLESTERASE_B_2"/>
    <property type="match status" value="1"/>
</dbReference>
<comment type="caution">
    <text evidence="6">The sequence shown here is derived from an EMBL/GenBank/DDBJ whole genome shotgun (WGS) entry which is preliminary data.</text>
</comment>
<dbReference type="SUPFAM" id="SSF53474">
    <property type="entry name" value="alpha/beta-Hydrolases"/>
    <property type="match status" value="1"/>
</dbReference>
<dbReference type="PANTHER" id="PTHR43903">
    <property type="entry name" value="NEUROLIGIN"/>
    <property type="match status" value="1"/>
</dbReference>
<reference evidence="6" key="2">
    <citation type="journal article" date="2023" name="BMC Genomics">
        <title>Pest status, molecular evolution, and epigenetic factors derived from the genome assembly of Frankliniella fusca, a thysanopteran phytovirus vector.</title>
        <authorList>
            <person name="Catto M.A."/>
            <person name="Labadie P.E."/>
            <person name="Jacobson A.L."/>
            <person name="Kennedy G.G."/>
            <person name="Srinivasan R."/>
            <person name="Hunt B.G."/>
        </authorList>
    </citation>
    <scope>NUCLEOTIDE SEQUENCE</scope>
    <source>
        <strain evidence="6">PL_HMW_Pooled</strain>
    </source>
</reference>
<dbReference type="InterPro" id="IPR002018">
    <property type="entry name" value="CarbesteraseB"/>
</dbReference>
<feature type="chain" id="PRO_5042208157" evidence="4">
    <location>
        <begin position="31"/>
        <end position="628"/>
    </location>
</feature>
<feature type="domain" description="Carboxylesterase type B" evidence="5">
    <location>
        <begin position="38"/>
        <end position="568"/>
    </location>
</feature>
<accession>A0AAE1GTX4</accession>
<evidence type="ECO:0000256" key="1">
    <source>
        <dbReference type="ARBA" id="ARBA00005964"/>
    </source>
</evidence>
<evidence type="ECO:0000256" key="2">
    <source>
        <dbReference type="ARBA" id="ARBA00022729"/>
    </source>
</evidence>
<dbReference type="Pfam" id="PF00135">
    <property type="entry name" value="COesterase"/>
    <property type="match status" value="1"/>
</dbReference>
<dbReference type="InterPro" id="IPR019819">
    <property type="entry name" value="Carboxylesterase_B_CS"/>
</dbReference>
<protein>
    <submittedName>
        <fullName evidence="6">Cholinesterase</fullName>
    </submittedName>
</protein>
<gene>
    <name evidence="6" type="ORF">KUF71_003746</name>
</gene>
<name>A0AAE1GTX4_9NEOP</name>
<evidence type="ECO:0000313" key="7">
    <source>
        <dbReference type="Proteomes" id="UP001219518"/>
    </source>
</evidence>
<keyword evidence="3" id="KW-0325">Glycoprotein</keyword>
<evidence type="ECO:0000256" key="4">
    <source>
        <dbReference type="SAM" id="SignalP"/>
    </source>
</evidence>
<dbReference type="EMBL" id="JAHWGI010000085">
    <property type="protein sequence ID" value="KAK3909147.1"/>
    <property type="molecule type" value="Genomic_DNA"/>
</dbReference>
<evidence type="ECO:0000259" key="5">
    <source>
        <dbReference type="Pfam" id="PF00135"/>
    </source>
</evidence>
<sequence>MNISSVQDFRRMLLVAAALVWLSVPGPAWAARGPREPPTVDIPGQGVVVGREAAVSRNQKSTLYLNIPFAQPPVGSLRFDKPQTNPLPSWTEPRNASSFGPACPQLLSKLDEQDRILTNFLLDKGLQTSEDCLTLNIFTPDGNPPPEGWSVMLWLHSGDFQTGAASLWDGSVLAVRQKVLVVTAAYRLNILGFFTTLDGNAPGNWGLWDQVAAIEWVQSKISAFGGNRKNITLFGHGAGGVSVGLHVISPVSDGFQAAIAMSGSATTPPDSSSGGVAREERSTVEAIRKLAERFYCRPSTADVVSCMRNVQPVDVLIEAALQFGRYLPVVDSKYNNVSQPFLSDKPATMLEMTPKGKPLLVGYTDHEDAMQMRKELEGGLSSSKYSDLLVDATTTDLPQPESENNDTCPINGEQAIDAVTFYYTPIPATEDTTLLRQKFMEFTTEKKYGAPAFLQATFSSKVSPTWMYRFDYRLKTASVGDAVPDWINVPHQYELPFVWGMPYWTSLPTQVVWNSQDKKIADIVMSLWGSFAKTRNPTQQIQGGAVKWEPFTEQNPGVMVLDRNFSMTDVSNFDYRSFAFWNTYYPKVIESLVGCCNQTDSASTMAPMGLHLALPVLAPLLPWAAWRA</sequence>